<proteinExistence type="predicted"/>
<dbReference type="Proteomes" id="UP000734854">
    <property type="component" value="Unassembled WGS sequence"/>
</dbReference>
<sequence length="90" mass="10031">MPKTSSAPLPMLSMVTPLSQSIHILALQRDIVVRRNSREGHRFLVGEALCYSQSGHYEECLQLYREMEAGPDSILPNAAVEHDVKMDHAG</sequence>
<comment type="caution">
    <text evidence="1">The sequence shown here is derived from an EMBL/GenBank/DDBJ whole genome shotgun (WGS) entry which is preliminary data.</text>
</comment>
<gene>
    <name evidence="1" type="ORF">ZIOFF_052316</name>
</gene>
<evidence type="ECO:0000313" key="2">
    <source>
        <dbReference type="Proteomes" id="UP000734854"/>
    </source>
</evidence>
<dbReference type="EMBL" id="JACMSC010000014">
    <property type="protein sequence ID" value="KAG6490984.1"/>
    <property type="molecule type" value="Genomic_DNA"/>
</dbReference>
<reference evidence="1 2" key="1">
    <citation type="submission" date="2020-08" db="EMBL/GenBank/DDBJ databases">
        <title>Plant Genome Project.</title>
        <authorList>
            <person name="Zhang R.-G."/>
        </authorList>
    </citation>
    <scope>NUCLEOTIDE SEQUENCE [LARGE SCALE GENOMIC DNA]</scope>
    <source>
        <tissue evidence="1">Rhizome</tissue>
    </source>
</reference>
<evidence type="ECO:0000313" key="1">
    <source>
        <dbReference type="EMBL" id="KAG6490984.1"/>
    </source>
</evidence>
<organism evidence="1 2">
    <name type="scientific">Zingiber officinale</name>
    <name type="common">Ginger</name>
    <name type="synonym">Amomum zingiber</name>
    <dbReference type="NCBI Taxonomy" id="94328"/>
    <lineage>
        <taxon>Eukaryota</taxon>
        <taxon>Viridiplantae</taxon>
        <taxon>Streptophyta</taxon>
        <taxon>Embryophyta</taxon>
        <taxon>Tracheophyta</taxon>
        <taxon>Spermatophyta</taxon>
        <taxon>Magnoliopsida</taxon>
        <taxon>Liliopsida</taxon>
        <taxon>Zingiberales</taxon>
        <taxon>Zingiberaceae</taxon>
        <taxon>Zingiber</taxon>
    </lineage>
</organism>
<dbReference type="AlphaFoldDB" id="A0A8J5KSA9"/>
<protein>
    <submittedName>
        <fullName evidence="1">Uncharacterized protein</fullName>
    </submittedName>
</protein>
<accession>A0A8J5KSA9</accession>
<name>A0A8J5KSA9_ZINOF</name>
<keyword evidence="2" id="KW-1185">Reference proteome</keyword>